<evidence type="ECO:0000256" key="2">
    <source>
        <dbReference type="ARBA" id="ARBA00022475"/>
    </source>
</evidence>
<feature type="transmembrane region" description="Helical" evidence="7">
    <location>
        <begin position="51"/>
        <end position="72"/>
    </location>
</feature>
<dbReference type="InterPro" id="IPR005538">
    <property type="entry name" value="LrgA/CidA"/>
</dbReference>
<feature type="transmembrane region" description="Helical" evidence="7">
    <location>
        <begin position="25"/>
        <end position="45"/>
    </location>
</feature>
<keyword evidence="6 7" id="KW-0472">Membrane</keyword>
<keyword evidence="3 7" id="KW-0812">Transmembrane</keyword>
<comment type="caution">
    <text evidence="8">The sequence shown here is derived from an EMBL/GenBank/DDBJ whole genome shotgun (WGS) entry which is preliminary data.</text>
</comment>
<dbReference type="Proteomes" id="UP000298482">
    <property type="component" value="Unassembled WGS sequence"/>
</dbReference>
<evidence type="ECO:0000256" key="3">
    <source>
        <dbReference type="ARBA" id="ARBA00022692"/>
    </source>
</evidence>
<keyword evidence="9" id="KW-1185">Reference proteome</keyword>
<evidence type="ECO:0000256" key="4">
    <source>
        <dbReference type="ARBA" id="ARBA00022852"/>
    </source>
</evidence>
<feature type="transmembrane region" description="Helical" evidence="7">
    <location>
        <begin position="84"/>
        <end position="107"/>
    </location>
</feature>
<keyword evidence="4" id="KW-0204">Cytolysis</keyword>
<evidence type="ECO:0000256" key="6">
    <source>
        <dbReference type="ARBA" id="ARBA00023136"/>
    </source>
</evidence>
<dbReference type="PANTHER" id="PTHR33931:SF2">
    <property type="entry name" value="HOLIN-LIKE PROTEIN CIDA"/>
    <property type="match status" value="1"/>
</dbReference>
<name>A0ABY2KF60_9STAP</name>
<reference evidence="8 9" key="1">
    <citation type="submission" date="2019-04" db="EMBL/GenBank/DDBJ databases">
        <title>Genomic characterization of Staphylococcus petrasii strains.</title>
        <authorList>
            <person name="Vrbovska V."/>
            <person name="Kovarovic V."/>
            <person name="Maslanova I."/>
            <person name="Indrakova A."/>
            <person name="Petras P."/>
            <person name="Sedo O."/>
            <person name="Svec P."/>
            <person name="Fisarova L."/>
            <person name="Sedlacek I."/>
            <person name="Doskar J."/>
            <person name="Pantucek R."/>
        </authorList>
    </citation>
    <scope>NUCLEOTIDE SEQUENCE [LARGE SCALE GENOMIC DNA]</scope>
    <source>
        <strain evidence="8 9">CCM 8421</strain>
    </source>
</reference>
<comment type="subcellular location">
    <subcellularLocation>
        <location evidence="1">Cell membrane</location>
        <topology evidence="1">Multi-pass membrane protein</topology>
    </subcellularLocation>
</comment>
<evidence type="ECO:0000256" key="7">
    <source>
        <dbReference type="SAM" id="Phobius"/>
    </source>
</evidence>
<evidence type="ECO:0000256" key="1">
    <source>
        <dbReference type="ARBA" id="ARBA00004651"/>
    </source>
</evidence>
<sequence>MNIVLNLAVTISTYFSGGSVILKKALTIAQIVVQIAIIIVISYIGSLLQELLHIPLAGSIVGMILLYILLELKIIRINWISEGAEFLLSTMVFFFIPSVVGIMDIFSNITKSYIIFFLLIIVGTSCVALVSGYIAEKMVKQPKAKKGNELR</sequence>
<feature type="transmembrane region" description="Helical" evidence="7">
    <location>
        <begin position="113"/>
        <end position="135"/>
    </location>
</feature>
<accession>A0ABY2KF60</accession>
<evidence type="ECO:0000256" key="5">
    <source>
        <dbReference type="ARBA" id="ARBA00022989"/>
    </source>
</evidence>
<keyword evidence="5 7" id="KW-1133">Transmembrane helix</keyword>
<gene>
    <name evidence="8" type="ORF">E2556_02665</name>
</gene>
<organism evidence="8 9">
    <name type="scientific">Staphylococcus croceilyticus</name>
    <dbReference type="NCBI Taxonomy" id="319942"/>
    <lineage>
        <taxon>Bacteria</taxon>
        <taxon>Bacillati</taxon>
        <taxon>Bacillota</taxon>
        <taxon>Bacilli</taxon>
        <taxon>Bacillales</taxon>
        <taxon>Staphylococcaceae</taxon>
        <taxon>Staphylococcus</taxon>
    </lineage>
</organism>
<evidence type="ECO:0000313" key="8">
    <source>
        <dbReference type="EMBL" id="TGA80541.1"/>
    </source>
</evidence>
<keyword evidence="2" id="KW-1003">Cell membrane</keyword>
<evidence type="ECO:0000313" key="9">
    <source>
        <dbReference type="Proteomes" id="UP000298482"/>
    </source>
</evidence>
<dbReference type="EMBL" id="SRJF01000002">
    <property type="protein sequence ID" value="TGA80541.1"/>
    <property type="molecule type" value="Genomic_DNA"/>
</dbReference>
<proteinExistence type="predicted"/>
<protein>
    <submittedName>
        <fullName evidence="8">CidA/LrgA family protein</fullName>
    </submittedName>
</protein>
<dbReference type="PANTHER" id="PTHR33931">
    <property type="entry name" value="HOLIN-LIKE PROTEIN CIDA-RELATED"/>
    <property type="match status" value="1"/>
</dbReference>
<dbReference type="Pfam" id="PF03788">
    <property type="entry name" value="LrgA"/>
    <property type="match status" value="1"/>
</dbReference>